<reference evidence="12" key="1">
    <citation type="submission" date="2023-04" db="EMBL/GenBank/DDBJ databases">
        <title>Assessment of the microbiological origin of a defect in Grana Padano cheese.</title>
        <authorList>
            <person name="Zago M."/>
            <person name="Rossetti L."/>
            <person name="Bonvini B."/>
            <person name="Carminati D."/>
            <person name="Giraffa G."/>
        </authorList>
    </citation>
    <scope>NUCLEOTIDE SEQUENCE</scope>
    <source>
        <strain evidence="12">4990</strain>
    </source>
</reference>
<sequence>MEIVILILGIALDRISKIWASNALASGKDIVIIKNLFSFSYLENRGAAFGIFQNRLIFLSLITAIVILGVVYFIIKYKPTSKLLKISLALIISGAIGNLIDRIYYKFVVDFIMLHYKDVYYFPTFNVADMLVVLGTALLAIYILKEE</sequence>
<dbReference type="GO" id="GO:0006508">
    <property type="term" value="P:proteolysis"/>
    <property type="evidence" value="ECO:0007669"/>
    <property type="project" value="UniProtKB-KW"/>
</dbReference>
<comment type="caution">
    <text evidence="12">The sequence shown here is derived from an EMBL/GenBank/DDBJ whole genome shotgun (WGS) entry which is preliminary data.</text>
</comment>
<keyword evidence="8 9" id="KW-0472">Membrane</keyword>
<gene>
    <name evidence="9 12" type="primary">lspA</name>
    <name evidence="12" type="ORF">P9J83_14980</name>
</gene>
<dbReference type="PANTHER" id="PTHR33695:SF1">
    <property type="entry name" value="LIPOPROTEIN SIGNAL PEPTIDASE"/>
    <property type="match status" value="1"/>
</dbReference>
<dbReference type="PROSITE" id="PS00855">
    <property type="entry name" value="SPASE_II"/>
    <property type="match status" value="1"/>
</dbReference>
<evidence type="ECO:0000256" key="1">
    <source>
        <dbReference type="ARBA" id="ARBA00006139"/>
    </source>
</evidence>
<evidence type="ECO:0000256" key="6">
    <source>
        <dbReference type="ARBA" id="ARBA00022801"/>
    </source>
</evidence>
<evidence type="ECO:0000313" key="13">
    <source>
        <dbReference type="Proteomes" id="UP001182303"/>
    </source>
</evidence>
<dbReference type="Proteomes" id="UP001182303">
    <property type="component" value="Unassembled WGS sequence"/>
</dbReference>
<comment type="pathway">
    <text evidence="9">Protein modification; lipoprotein biosynthesis (signal peptide cleavage).</text>
</comment>
<dbReference type="PRINTS" id="PR00781">
    <property type="entry name" value="LIPOSIGPTASE"/>
</dbReference>
<comment type="catalytic activity">
    <reaction evidence="9 10">
        <text>Release of signal peptides from bacterial membrane prolipoproteins. Hydrolyzes -Xaa-Yaa-Zaa-|-(S,diacylglyceryl)Cys-, in which Xaa is hydrophobic (preferably Leu), and Yaa (Ala or Ser) and Zaa (Gly or Ala) have small, neutral side chains.</text>
        <dbReference type="EC" id="3.4.23.36"/>
    </reaction>
</comment>
<name>A0AAE4FN77_CLOSG</name>
<comment type="function">
    <text evidence="9 10">This protein specifically catalyzes the removal of signal peptides from prolipoproteins.</text>
</comment>
<keyword evidence="7 9" id="KW-1133">Transmembrane helix</keyword>
<dbReference type="GO" id="GO:0004190">
    <property type="term" value="F:aspartic-type endopeptidase activity"/>
    <property type="evidence" value="ECO:0007669"/>
    <property type="project" value="UniProtKB-UniRule"/>
</dbReference>
<feature type="transmembrane region" description="Helical" evidence="9">
    <location>
        <begin position="120"/>
        <end position="144"/>
    </location>
</feature>
<dbReference type="EMBL" id="JARUIS010000028">
    <property type="protein sequence ID" value="MDS1004789.1"/>
    <property type="molecule type" value="Genomic_DNA"/>
</dbReference>
<proteinExistence type="inferred from homology"/>
<evidence type="ECO:0000256" key="11">
    <source>
        <dbReference type="RuleBase" id="RU004181"/>
    </source>
</evidence>
<dbReference type="RefSeq" id="WP_310944240.1">
    <property type="nucleotide sequence ID" value="NZ_JARUIS010000028.1"/>
</dbReference>
<accession>A0AAE4FN77</accession>
<evidence type="ECO:0000313" key="12">
    <source>
        <dbReference type="EMBL" id="MDS1004789.1"/>
    </source>
</evidence>
<feature type="transmembrane region" description="Helical" evidence="9">
    <location>
        <begin position="82"/>
        <end position="100"/>
    </location>
</feature>
<evidence type="ECO:0000256" key="7">
    <source>
        <dbReference type="ARBA" id="ARBA00022989"/>
    </source>
</evidence>
<evidence type="ECO:0000256" key="10">
    <source>
        <dbReference type="RuleBase" id="RU000594"/>
    </source>
</evidence>
<keyword evidence="3 9" id="KW-0645">Protease</keyword>
<protein>
    <recommendedName>
        <fullName evidence="9">Lipoprotein signal peptidase</fullName>
        <ecNumber evidence="9">3.4.23.36</ecNumber>
    </recommendedName>
    <alternativeName>
        <fullName evidence="9">Prolipoprotein signal peptidase</fullName>
    </alternativeName>
    <alternativeName>
        <fullName evidence="9">Signal peptidase II</fullName>
        <shortName evidence="9">SPase II</shortName>
    </alternativeName>
</protein>
<feature type="active site" evidence="9">
    <location>
        <position position="110"/>
    </location>
</feature>
<evidence type="ECO:0000256" key="3">
    <source>
        <dbReference type="ARBA" id="ARBA00022670"/>
    </source>
</evidence>
<dbReference type="PANTHER" id="PTHR33695">
    <property type="entry name" value="LIPOPROTEIN SIGNAL PEPTIDASE"/>
    <property type="match status" value="1"/>
</dbReference>
<dbReference type="AlphaFoldDB" id="A0AAE4FN77"/>
<evidence type="ECO:0000256" key="9">
    <source>
        <dbReference type="HAMAP-Rule" id="MF_00161"/>
    </source>
</evidence>
<keyword evidence="4 9" id="KW-0812">Transmembrane</keyword>
<dbReference type="InterPro" id="IPR001872">
    <property type="entry name" value="Peptidase_A8"/>
</dbReference>
<keyword evidence="6 9" id="KW-0378">Hydrolase</keyword>
<dbReference type="Pfam" id="PF01252">
    <property type="entry name" value="Peptidase_A8"/>
    <property type="match status" value="1"/>
</dbReference>
<comment type="subcellular location">
    <subcellularLocation>
        <location evidence="9">Cell membrane</location>
        <topology evidence="9">Multi-pass membrane protein</topology>
    </subcellularLocation>
</comment>
<evidence type="ECO:0000256" key="4">
    <source>
        <dbReference type="ARBA" id="ARBA00022692"/>
    </source>
</evidence>
<dbReference type="HAMAP" id="MF_00161">
    <property type="entry name" value="LspA"/>
    <property type="match status" value="1"/>
</dbReference>
<dbReference type="EC" id="3.4.23.36" evidence="9"/>
<feature type="transmembrane region" description="Helical" evidence="9">
    <location>
        <begin position="56"/>
        <end position="75"/>
    </location>
</feature>
<evidence type="ECO:0000256" key="8">
    <source>
        <dbReference type="ARBA" id="ARBA00023136"/>
    </source>
</evidence>
<comment type="similarity">
    <text evidence="1 9 11">Belongs to the peptidase A8 family.</text>
</comment>
<feature type="active site" evidence="9">
    <location>
        <position position="129"/>
    </location>
</feature>
<evidence type="ECO:0000256" key="2">
    <source>
        <dbReference type="ARBA" id="ARBA00022475"/>
    </source>
</evidence>
<dbReference type="NCBIfam" id="TIGR00077">
    <property type="entry name" value="lspA"/>
    <property type="match status" value="1"/>
</dbReference>
<keyword evidence="5 9" id="KW-0064">Aspartyl protease</keyword>
<dbReference type="GO" id="GO:0005886">
    <property type="term" value="C:plasma membrane"/>
    <property type="evidence" value="ECO:0007669"/>
    <property type="project" value="UniProtKB-SubCell"/>
</dbReference>
<organism evidence="12 13">
    <name type="scientific">Clostridium sporogenes</name>
    <dbReference type="NCBI Taxonomy" id="1509"/>
    <lineage>
        <taxon>Bacteria</taxon>
        <taxon>Bacillati</taxon>
        <taxon>Bacillota</taxon>
        <taxon>Clostridia</taxon>
        <taxon>Eubacteriales</taxon>
        <taxon>Clostridiaceae</taxon>
        <taxon>Clostridium</taxon>
    </lineage>
</organism>
<keyword evidence="2 9" id="KW-1003">Cell membrane</keyword>
<comment type="caution">
    <text evidence="9">Lacks conserved residue(s) required for the propagation of feature annotation.</text>
</comment>
<evidence type="ECO:0000256" key="5">
    <source>
        <dbReference type="ARBA" id="ARBA00022750"/>
    </source>
</evidence>